<evidence type="ECO:0000259" key="4">
    <source>
        <dbReference type="Pfam" id="PF00294"/>
    </source>
</evidence>
<dbReference type="Gene3D" id="3.40.1190.20">
    <property type="match status" value="1"/>
</dbReference>
<reference evidence="5 6" key="1">
    <citation type="submission" date="2020-07" db="EMBL/GenBank/DDBJ databases">
        <title>Sequencing the genomes of 1000 actinobacteria strains.</title>
        <authorList>
            <person name="Klenk H.-P."/>
        </authorList>
    </citation>
    <scope>NUCLEOTIDE SEQUENCE [LARGE SCALE GENOMIC DNA]</scope>
    <source>
        <strain evidence="5 6">DSM 26487</strain>
    </source>
</reference>
<keyword evidence="3 5" id="KW-0418">Kinase</keyword>
<dbReference type="SUPFAM" id="SSF53613">
    <property type="entry name" value="Ribokinase-like"/>
    <property type="match status" value="1"/>
</dbReference>
<protein>
    <submittedName>
        <fullName evidence="5">2-dehydro-3-deoxygluconokinase</fullName>
        <ecNumber evidence="5">2.7.1.45</ecNumber>
    </submittedName>
</protein>
<evidence type="ECO:0000256" key="1">
    <source>
        <dbReference type="ARBA" id="ARBA00010688"/>
    </source>
</evidence>
<evidence type="ECO:0000256" key="3">
    <source>
        <dbReference type="ARBA" id="ARBA00022777"/>
    </source>
</evidence>
<dbReference type="PANTHER" id="PTHR43320">
    <property type="entry name" value="SUGAR KINASE"/>
    <property type="match status" value="1"/>
</dbReference>
<evidence type="ECO:0000313" key="5">
    <source>
        <dbReference type="EMBL" id="NYI77803.1"/>
    </source>
</evidence>
<dbReference type="AlphaFoldDB" id="A0A7Z0DLW2"/>
<dbReference type="GO" id="GO:0008673">
    <property type="term" value="F:2-dehydro-3-deoxygluconokinase activity"/>
    <property type="evidence" value="ECO:0007669"/>
    <property type="project" value="UniProtKB-EC"/>
</dbReference>
<organism evidence="5 6">
    <name type="scientific">Nocardioides panzhihuensis</name>
    <dbReference type="NCBI Taxonomy" id="860243"/>
    <lineage>
        <taxon>Bacteria</taxon>
        <taxon>Bacillati</taxon>
        <taxon>Actinomycetota</taxon>
        <taxon>Actinomycetes</taxon>
        <taxon>Propionibacteriales</taxon>
        <taxon>Nocardioidaceae</taxon>
        <taxon>Nocardioides</taxon>
    </lineage>
</organism>
<feature type="domain" description="Carbohydrate kinase PfkB" evidence="4">
    <location>
        <begin position="8"/>
        <end position="300"/>
    </location>
</feature>
<keyword evidence="2 5" id="KW-0808">Transferase</keyword>
<dbReference type="EC" id="2.7.1.45" evidence="5"/>
<comment type="caution">
    <text evidence="5">The sequence shown here is derived from an EMBL/GenBank/DDBJ whole genome shotgun (WGS) entry which is preliminary data.</text>
</comment>
<dbReference type="PANTHER" id="PTHR43320:SF2">
    <property type="entry name" value="2-DEHYDRO-3-DEOXYGLUCONOKINASE_2-DEHYDRO-3-DEOXYGALACTONOKINASE"/>
    <property type="match status" value="1"/>
</dbReference>
<dbReference type="CDD" id="cd01166">
    <property type="entry name" value="KdgK"/>
    <property type="match status" value="1"/>
</dbReference>
<dbReference type="InterPro" id="IPR052700">
    <property type="entry name" value="Carb_kinase_PfkB-like"/>
</dbReference>
<evidence type="ECO:0000313" key="6">
    <source>
        <dbReference type="Proteomes" id="UP000564496"/>
    </source>
</evidence>
<proteinExistence type="inferred from homology"/>
<dbReference type="Pfam" id="PF00294">
    <property type="entry name" value="PfkB"/>
    <property type="match status" value="1"/>
</dbReference>
<evidence type="ECO:0000256" key="2">
    <source>
        <dbReference type="ARBA" id="ARBA00022679"/>
    </source>
</evidence>
<dbReference type="EMBL" id="JACBZR010000001">
    <property type="protein sequence ID" value="NYI77803.1"/>
    <property type="molecule type" value="Genomic_DNA"/>
</dbReference>
<dbReference type="Proteomes" id="UP000564496">
    <property type="component" value="Unassembled WGS sequence"/>
</dbReference>
<dbReference type="InterPro" id="IPR029056">
    <property type="entry name" value="Ribokinase-like"/>
</dbReference>
<sequence>MGSIGDVRVVCLGEAMVVLRPEGDQSLAEAQTLSRSVGGAEANVARGLAALGVRAAWVSRLGEDPFGDVVTDDLAVRGVEVEVQRDPDRPTGLYVKEPAPGGSRMHYYRTGSAAAAMDADLLDRPGVAAALASAEVVHTSGITVGILEEGSALVARLLELRDELGFRLSVDLNWRPALWTERSITPLLDLLRAADIVLLGADEARAALGVCTPDELRELLGERPRLVIKADSHAAGEHDPDGSAAHVPALQVDIVEPVGAGDGFAAGYLAALVDGVGAVGRLRQGHLVAAGVLAATGDHAAPPAAGVRARLLDCSGDDWAAIRVSAVGIDSPVLTSQEARSR</sequence>
<gene>
    <name evidence="5" type="ORF">BJ988_002451</name>
</gene>
<comment type="similarity">
    <text evidence="1">Belongs to the carbohydrate kinase PfkB family.</text>
</comment>
<dbReference type="RefSeq" id="WP_343051584.1">
    <property type="nucleotide sequence ID" value="NZ_JACBZR010000001.1"/>
</dbReference>
<keyword evidence="6" id="KW-1185">Reference proteome</keyword>
<name>A0A7Z0DLW2_9ACTN</name>
<dbReference type="InterPro" id="IPR011611">
    <property type="entry name" value="PfkB_dom"/>
</dbReference>
<accession>A0A7Z0DLW2</accession>